<evidence type="ECO:0000313" key="15">
    <source>
        <dbReference type="Proteomes" id="UP001174677"/>
    </source>
</evidence>
<feature type="signal peptide" evidence="12">
    <location>
        <begin position="1"/>
        <end position="19"/>
    </location>
</feature>
<evidence type="ECO:0000256" key="10">
    <source>
        <dbReference type="ARBA" id="ARBA00023180"/>
    </source>
</evidence>
<feature type="chain" id="PRO_5045792339" description="Leucine-rich repeat-containing N-terminal plant-type domain-containing protein" evidence="12">
    <location>
        <begin position="20"/>
        <end position="923"/>
    </location>
</feature>
<dbReference type="SUPFAM" id="SSF52047">
    <property type="entry name" value="RNI-like"/>
    <property type="match status" value="1"/>
</dbReference>
<dbReference type="Pfam" id="PF08263">
    <property type="entry name" value="LRRNT_2"/>
    <property type="match status" value="1"/>
</dbReference>
<dbReference type="InterPro" id="IPR001611">
    <property type="entry name" value="Leu-rich_rpt"/>
</dbReference>
<evidence type="ECO:0000256" key="8">
    <source>
        <dbReference type="ARBA" id="ARBA00023136"/>
    </source>
</evidence>
<sequence>MRVIKQLLVALVIASLLEGWWSCDGCLDDERNALLQLKASFNNPLEISLSSWGIYTDDCCKWENNHCNSTTGRVSQLTIWSNGWYLTDWYFNASLFLPFQELTSLSLLHSFIDCVENEGLSRLENLEFLDLSYNNFNDSIIPSLIIFPSLKSLNLAYNRLESVTNFQGLLNFKNLVYLDLSFSTLHNNFLKDIGKISSLKILLLSGCQLSGTIPAAKGLCELKHLLKLDMSNNDLRGTLPSCLANLTSLQQLDISSNHFIGNISISPLGTLTSLHKLQLSRNLFKIPMGTLTSLHKLQLSRNLFKIPISLLPFFNHSKLKFLDCHENEIYADIDVPNLTPKFQLETLDLSGQGDGGVFPKFLDYQHKLEYVDLSDIKMKGEFPHWLIGNNTKLYTLHLPSCSLSGPLHLPMHSHVYLSHLDISDNSFNSPIPTEIGVQFPNLYFLNLSGNGLIGDIPSSFGKMSQLIKLDLSNNRLSGIIPQDLIVGCISLFNLILSNNNLQGQIFPEQANCKELDRLLLDGNQFTGSIPYSILNCTLLNMLDVSDNHLFGSIPGWIRNMTFLRVLDLSENKFSGTLPSSFVPPQIREVYLSNNRLQGPLTNAFYNCSELMTLDLSRNYFTRRIPDWFGKFPKLSYLLLGYNNLVGEIPIQLCNLGQLSLVDLSNNNLSGHVLPCITAASNKVRQEEVGTNPYMASSPAYMKQPLEFTTKSISYYFQGSILKYISGLDLSCNNLTGKIPAEIGNLSMIQVLNLSHNSLTGLIPQSFSNLKQIESLDLSYNKLNGKIPQLTQLHWLAVFSVAHNNLSGKTPEMVAQFATFDNSSYEGNPFLCGPPLSKSCFSSSIMPRVSEEDKKDHKRDGGFMDMDAFYVSFLISYALVLLTMAAILYINPYWRRAWFYMIELSLTNLYYFLVDNIPFWFRCY</sequence>
<comment type="subcellular location">
    <subcellularLocation>
        <location evidence="1">Cell membrane</location>
        <topology evidence="1">Single-pass membrane protein</topology>
    </subcellularLocation>
    <subcellularLocation>
        <location evidence="2">Membrane</location>
        <topology evidence="2">Single-pass type I membrane protein</topology>
    </subcellularLocation>
</comment>
<evidence type="ECO:0000256" key="11">
    <source>
        <dbReference type="SAM" id="Phobius"/>
    </source>
</evidence>
<evidence type="ECO:0000256" key="12">
    <source>
        <dbReference type="SAM" id="SignalP"/>
    </source>
</evidence>
<keyword evidence="6" id="KW-0677">Repeat</keyword>
<dbReference type="Gene3D" id="3.80.10.10">
    <property type="entry name" value="Ribonuclease Inhibitor"/>
    <property type="match status" value="6"/>
</dbReference>
<feature type="domain" description="Leucine-rich repeat-containing N-terminal plant-type" evidence="13">
    <location>
        <begin position="28"/>
        <end position="63"/>
    </location>
</feature>
<evidence type="ECO:0000256" key="4">
    <source>
        <dbReference type="ARBA" id="ARBA00022692"/>
    </source>
</evidence>
<evidence type="ECO:0000256" key="9">
    <source>
        <dbReference type="ARBA" id="ARBA00023170"/>
    </source>
</evidence>
<dbReference type="SMART" id="SM00369">
    <property type="entry name" value="LRR_TYP"/>
    <property type="match status" value="9"/>
</dbReference>
<keyword evidence="5 12" id="KW-0732">Signal</keyword>
<evidence type="ECO:0000256" key="6">
    <source>
        <dbReference type="ARBA" id="ARBA00022737"/>
    </source>
</evidence>
<keyword evidence="4 11" id="KW-0812">Transmembrane</keyword>
<keyword evidence="8 11" id="KW-0472">Membrane</keyword>
<dbReference type="Pfam" id="PF13855">
    <property type="entry name" value="LRR_8"/>
    <property type="match status" value="3"/>
</dbReference>
<evidence type="ECO:0000256" key="5">
    <source>
        <dbReference type="ARBA" id="ARBA00022729"/>
    </source>
</evidence>
<evidence type="ECO:0000256" key="3">
    <source>
        <dbReference type="ARBA" id="ARBA00022614"/>
    </source>
</evidence>
<name>A0ABQ9L9I0_HEVBR</name>
<dbReference type="InterPro" id="IPR013210">
    <property type="entry name" value="LRR_N_plant-typ"/>
</dbReference>
<proteinExistence type="predicted"/>
<evidence type="ECO:0000256" key="2">
    <source>
        <dbReference type="ARBA" id="ARBA00004479"/>
    </source>
</evidence>
<dbReference type="PRINTS" id="PR00019">
    <property type="entry name" value="LEURICHRPT"/>
</dbReference>
<reference evidence="14" key="1">
    <citation type="journal article" date="2023" name="Plant Biotechnol. J.">
        <title>Chromosome-level wild Hevea brasiliensis genome provides new tools for genomic-assisted breeding and valuable loci to elevate rubber yield.</title>
        <authorList>
            <person name="Cheng H."/>
            <person name="Song X."/>
            <person name="Hu Y."/>
            <person name="Wu T."/>
            <person name="Yang Q."/>
            <person name="An Z."/>
            <person name="Feng S."/>
            <person name="Deng Z."/>
            <person name="Wu W."/>
            <person name="Zeng X."/>
            <person name="Tu M."/>
            <person name="Wang X."/>
            <person name="Huang H."/>
        </authorList>
    </citation>
    <scope>NUCLEOTIDE SEQUENCE</scope>
    <source>
        <strain evidence="14">MT/VB/25A 57/8</strain>
    </source>
</reference>
<feature type="transmembrane region" description="Helical" evidence="11">
    <location>
        <begin position="867"/>
        <end position="889"/>
    </location>
</feature>
<feature type="transmembrane region" description="Helical" evidence="11">
    <location>
        <begin position="896"/>
        <end position="913"/>
    </location>
</feature>
<keyword evidence="15" id="KW-1185">Reference proteome</keyword>
<evidence type="ECO:0000256" key="1">
    <source>
        <dbReference type="ARBA" id="ARBA00004162"/>
    </source>
</evidence>
<dbReference type="Pfam" id="PF00560">
    <property type="entry name" value="LRR_1"/>
    <property type="match status" value="5"/>
</dbReference>
<dbReference type="SUPFAM" id="SSF52058">
    <property type="entry name" value="L domain-like"/>
    <property type="match status" value="1"/>
</dbReference>
<keyword evidence="9" id="KW-0675">Receptor</keyword>
<dbReference type="PANTHER" id="PTHR27000">
    <property type="entry name" value="LEUCINE-RICH REPEAT RECEPTOR-LIKE PROTEIN KINASE FAMILY PROTEIN-RELATED"/>
    <property type="match status" value="1"/>
</dbReference>
<evidence type="ECO:0000259" key="13">
    <source>
        <dbReference type="Pfam" id="PF08263"/>
    </source>
</evidence>
<keyword evidence="7 11" id="KW-1133">Transmembrane helix</keyword>
<dbReference type="InterPro" id="IPR003591">
    <property type="entry name" value="Leu-rich_rpt_typical-subtyp"/>
</dbReference>
<dbReference type="Proteomes" id="UP001174677">
    <property type="component" value="Chromosome 13"/>
</dbReference>
<gene>
    <name evidence="14" type="ORF">P3X46_022398</name>
</gene>
<keyword evidence="10" id="KW-0325">Glycoprotein</keyword>
<accession>A0ABQ9L9I0</accession>
<dbReference type="InterPro" id="IPR032675">
    <property type="entry name" value="LRR_dom_sf"/>
</dbReference>
<comment type="caution">
    <text evidence="14">The sequence shown here is derived from an EMBL/GenBank/DDBJ whole genome shotgun (WGS) entry which is preliminary data.</text>
</comment>
<organism evidence="14 15">
    <name type="scientific">Hevea brasiliensis</name>
    <name type="common">Para rubber tree</name>
    <name type="synonym">Siphonia brasiliensis</name>
    <dbReference type="NCBI Taxonomy" id="3981"/>
    <lineage>
        <taxon>Eukaryota</taxon>
        <taxon>Viridiplantae</taxon>
        <taxon>Streptophyta</taxon>
        <taxon>Embryophyta</taxon>
        <taxon>Tracheophyta</taxon>
        <taxon>Spermatophyta</taxon>
        <taxon>Magnoliopsida</taxon>
        <taxon>eudicotyledons</taxon>
        <taxon>Gunneridae</taxon>
        <taxon>Pentapetalae</taxon>
        <taxon>rosids</taxon>
        <taxon>fabids</taxon>
        <taxon>Malpighiales</taxon>
        <taxon>Euphorbiaceae</taxon>
        <taxon>Crotonoideae</taxon>
        <taxon>Micrandreae</taxon>
        <taxon>Hevea</taxon>
    </lineage>
</organism>
<evidence type="ECO:0000313" key="14">
    <source>
        <dbReference type="EMBL" id="KAJ9162639.1"/>
    </source>
</evidence>
<dbReference type="PANTHER" id="PTHR27000:SF757">
    <property type="entry name" value="(WILD MALAYSIAN BANANA) HYPOTHETICAL PROTEIN"/>
    <property type="match status" value="1"/>
</dbReference>
<dbReference type="EMBL" id="JARPOI010000013">
    <property type="protein sequence ID" value="KAJ9162639.1"/>
    <property type="molecule type" value="Genomic_DNA"/>
</dbReference>
<dbReference type="PROSITE" id="PS51450">
    <property type="entry name" value="LRR"/>
    <property type="match status" value="2"/>
</dbReference>
<evidence type="ECO:0000256" key="7">
    <source>
        <dbReference type="ARBA" id="ARBA00022989"/>
    </source>
</evidence>
<keyword evidence="3" id="KW-0433">Leucine-rich repeat</keyword>
<protein>
    <recommendedName>
        <fullName evidence="13">Leucine-rich repeat-containing N-terminal plant-type domain-containing protein</fullName>
    </recommendedName>
</protein>